<evidence type="ECO:0000313" key="2">
    <source>
        <dbReference type="EMBL" id="PZQ17348.1"/>
    </source>
</evidence>
<accession>A0A2W5KPE9</accession>
<proteinExistence type="predicted"/>
<name>A0A2W5KPE9_9GAMM</name>
<dbReference type="AlphaFoldDB" id="A0A2W5KPE9"/>
<feature type="compositionally biased region" description="Low complexity" evidence="1">
    <location>
        <begin position="20"/>
        <end position="46"/>
    </location>
</feature>
<evidence type="ECO:0000313" key="3">
    <source>
        <dbReference type="Proteomes" id="UP000249046"/>
    </source>
</evidence>
<feature type="region of interest" description="Disordered" evidence="1">
    <location>
        <begin position="15"/>
        <end position="75"/>
    </location>
</feature>
<reference evidence="2 3" key="1">
    <citation type="submission" date="2017-08" db="EMBL/GenBank/DDBJ databases">
        <title>Infants hospitalized years apart are colonized by the same room-sourced microbial strains.</title>
        <authorList>
            <person name="Brooks B."/>
            <person name="Olm M.R."/>
            <person name="Firek B.A."/>
            <person name="Baker R."/>
            <person name="Thomas B.C."/>
            <person name="Morowitz M.J."/>
            <person name="Banfield J.F."/>
        </authorList>
    </citation>
    <scope>NUCLEOTIDE SEQUENCE [LARGE SCALE GENOMIC DNA]</scope>
    <source>
        <strain evidence="2">S2_005_003_R2_42</strain>
    </source>
</reference>
<evidence type="ECO:0000256" key="1">
    <source>
        <dbReference type="SAM" id="MobiDB-lite"/>
    </source>
</evidence>
<dbReference type="Proteomes" id="UP000249046">
    <property type="component" value="Unassembled WGS sequence"/>
</dbReference>
<protein>
    <submittedName>
        <fullName evidence="2">Uncharacterized protein</fullName>
    </submittedName>
</protein>
<sequence>MSLAVALALTGCEQKPAEPPAAAAPAAPAAAPETAAAPAAPATPAAIPEGDCGDQSALPAEERIANTPRWSTASEQDNFGFEVFRSESENGEFVKLTASPILGAGTTDESHKYSYRDDTIDPCKEYWYYVESISTAGVREKFTPTFKAPAKRVPKSTP</sequence>
<comment type="caution">
    <text evidence="2">The sequence shown here is derived from an EMBL/GenBank/DDBJ whole genome shotgun (WGS) entry which is preliminary data.</text>
</comment>
<dbReference type="EMBL" id="QFPO01000004">
    <property type="protein sequence ID" value="PZQ17348.1"/>
    <property type="molecule type" value="Genomic_DNA"/>
</dbReference>
<organism evidence="2 3">
    <name type="scientific">Rhodanobacter denitrificans</name>
    <dbReference type="NCBI Taxonomy" id="666685"/>
    <lineage>
        <taxon>Bacteria</taxon>
        <taxon>Pseudomonadati</taxon>
        <taxon>Pseudomonadota</taxon>
        <taxon>Gammaproteobacteria</taxon>
        <taxon>Lysobacterales</taxon>
        <taxon>Rhodanobacteraceae</taxon>
        <taxon>Rhodanobacter</taxon>
    </lineage>
</organism>
<dbReference type="Gene3D" id="2.60.40.10">
    <property type="entry name" value="Immunoglobulins"/>
    <property type="match status" value="1"/>
</dbReference>
<gene>
    <name evidence="2" type="ORF">DI564_05930</name>
</gene>
<dbReference type="InterPro" id="IPR013783">
    <property type="entry name" value="Ig-like_fold"/>
</dbReference>